<keyword evidence="5" id="KW-1185">Reference proteome</keyword>
<dbReference type="EMBL" id="CAMXCT030006697">
    <property type="protein sequence ID" value="CAL4805796.1"/>
    <property type="molecule type" value="Genomic_DNA"/>
</dbReference>
<reference evidence="4" key="2">
    <citation type="submission" date="2024-04" db="EMBL/GenBank/DDBJ databases">
        <authorList>
            <person name="Chen Y."/>
            <person name="Shah S."/>
            <person name="Dougan E. K."/>
            <person name="Thang M."/>
            <person name="Chan C."/>
        </authorList>
    </citation>
    <scope>NUCLEOTIDE SEQUENCE [LARGE SCALE GENOMIC DNA]</scope>
</reference>
<evidence type="ECO:0000313" key="5">
    <source>
        <dbReference type="Proteomes" id="UP001152797"/>
    </source>
</evidence>
<evidence type="ECO:0000313" key="3">
    <source>
        <dbReference type="EMBL" id="CAI4018484.1"/>
    </source>
</evidence>
<feature type="region of interest" description="Disordered" evidence="1">
    <location>
        <begin position="29"/>
        <end position="107"/>
    </location>
</feature>
<reference evidence="3" key="1">
    <citation type="submission" date="2022-10" db="EMBL/GenBank/DDBJ databases">
        <authorList>
            <person name="Chen Y."/>
            <person name="Dougan E. K."/>
            <person name="Chan C."/>
            <person name="Rhodes N."/>
            <person name="Thang M."/>
        </authorList>
    </citation>
    <scope>NUCLEOTIDE SEQUENCE</scope>
</reference>
<sequence>MVDKFSGSFVSLVRHCYGWCRGRQPCRNSAMVSPERHSEDSFSEDSLSSDGTDLSEDLHDLPQSERHLNSASASAGPVDDVSFQQDGRPKYIEDDGGLPMDSLNEGQKPEECSLSEMEPLLDISKGRQASPATVASWLSDEQAQVAIFRGVVFFAVCSAVLFLGALSCQHITHSEPTCDMSTGVLGLHAHPLARASACVYESCHEAAMLQPWCNVGTACHTWRGQTMDSMAWA</sequence>
<dbReference type="EMBL" id="CAMXCT010006697">
    <property type="protein sequence ID" value="CAI4018484.1"/>
    <property type="molecule type" value="Genomic_DNA"/>
</dbReference>
<dbReference type="Proteomes" id="UP001152797">
    <property type="component" value="Unassembled WGS sequence"/>
</dbReference>
<accession>A0A9P1GP28</accession>
<dbReference type="EMBL" id="CAMXCT020006697">
    <property type="protein sequence ID" value="CAL1171859.1"/>
    <property type="molecule type" value="Genomic_DNA"/>
</dbReference>
<evidence type="ECO:0000256" key="2">
    <source>
        <dbReference type="SAM" id="Phobius"/>
    </source>
</evidence>
<gene>
    <name evidence="3" type="ORF">C1SCF055_LOCUS43045</name>
</gene>
<feature type="compositionally biased region" description="Basic and acidic residues" evidence="1">
    <location>
        <begin position="56"/>
        <end position="68"/>
    </location>
</feature>
<keyword evidence="2" id="KW-0812">Transmembrane</keyword>
<comment type="caution">
    <text evidence="3">The sequence shown here is derived from an EMBL/GenBank/DDBJ whole genome shotgun (WGS) entry which is preliminary data.</text>
</comment>
<feature type="transmembrane region" description="Helical" evidence="2">
    <location>
        <begin position="146"/>
        <end position="166"/>
    </location>
</feature>
<proteinExistence type="predicted"/>
<keyword evidence="2" id="KW-0472">Membrane</keyword>
<protein>
    <submittedName>
        <fullName evidence="3">Uncharacterized protein</fullName>
    </submittedName>
</protein>
<organism evidence="3">
    <name type="scientific">Cladocopium goreaui</name>
    <dbReference type="NCBI Taxonomy" id="2562237"/>
    <lineage>
        <taxon>Eukaryota</taxon>
        <taxon>Sar</taxon>
        <taxon>Alveolata</taxon>
        <taxon>Dinophyceae</taxon>
        <taxon>Suessiales</taxon>
        <taxon>Symbiodiniaceae</taxon>
        <taxon>Cladocopium</taxon>
    </lineage>
</organism>
<dbReference type="AlphaFoldDB" id="A0A9P1GP28"/>
<keyword evidence="2" id="KW-1133">Transmembrane helix</keyword>
<evidence type="ECO:0000256" key="1">
    <source>
        <dbReference type="SAM" id="MobiDB-lite"/>
    </source>
</evidence>
<evidence type="ECO:0000313" key="4">
    <source>
        <dbReference type="EMBL" id="CAL1171859.1"/>
    </source>
</evidence>
<name>A0A9P1GP28_9DINO</name>